<dbReference type="Pfam" id="PF13306">
    <property type="entry name" value="LRR_5"/>
    <property type="match status" value="2"/>
</dbReference>
<dbReference type="SUPFAM" id="SSF52058">
    <property type="entry name" value="L domain-like"/>
    <property type="match status" value="1"/>
</dbReference>
<reference evidence="1 2" key="1">
    <citation type="submission" date="2024-04" db="EMBL/GenBank/DDBJ databases">
        <title>Tritrichomonas musculus Genome.</title>
        <authorList>
            <person name="Alves-Ferreira E."/>
            <person name="Grigg M."/>
            <person name="Lorenzi H."/>
            <person name="Galac M."/>
        </authorList>
    </citation>
    <scope>NUCLEOTIDE SEQUENCE [LARGE SCALE GENOMIC DNA]</scope>
    <source>
        <strain evidence="1 2">EAF2021</strain>
    </source>
</reference>
<keyword evidence="2" id="KW-1185">Reference proteome</keyword>
<evidence type="ECO:0000313" key="1">
    <source>
        <dbReference type="EMBL" id="KAK8880481.1"/>
    </source>
</evidence>
<accession>A0ABR2JNR7</accession>
<gene>
    <name evidence="1" type="ORF">M9Y10_003157</name>
</gene>
<dbReference type="InterPro" id="IPR026906">
    <property type="entry name" value="LRR_5"/>
</dbReference>
<dbReference type="Gene3D" id="3.80.10.10">
    <property type="entry name" value="Ribonuclease Inhibitor"/>
    <property type="match status" value="1"/>
</dbReference>
<protein>
    <recommendedName>
        <fullName evidence="3">Surface antigen BspA-like</fullName>
    </recommendedName>
</protein>
<comment type="caution">
    <text evidence="1">The sequence shown here is derived from an EMBL/GenBank/DDBJ whole genome shotgun (WGS) entry which is preliminary data.</text>
</comment>
<organism evidence="1 2">
    <name type="scientific">Tritrichomonas musculus</name>
    <dbReference type="NCBI Taxonomy" id="1915356"/>
    <lineage>
        <taxon>Eukaryota</taxon>
        <taxon>Metamonada</taxon>
        <taxon>Parabasalia</taxon>
        <taxon>Tritrichomonadida</taxon>
        <taxon>Tritrichomonadidae</taxon>
        <taxon>Tritrichomonas</taxon>
    </lineage>
</organism>
<evidence type="ECO:0008006" key="3">
    <source>
        <dbReference type="Google" id="ProtNLM"/>
    </source>
</evidence>
<dbReference type="PANTHER" id="PTHR45661">
    <property type="entry name" value="SURFACE ANTIGEN"/>
    <property type="match status" value="1"/>
</dbReference>
<name>A0ABR2JNR7_9EUKA</name>
<evidence type="ECO:0000313" key="2">
    <source>
        <dbReference type="Proteomes" id="UP001470230"/>
    </source>
</evidence>
<proteinExistence type="predicted"/>
<dbReference type="EMBL" id="JAPFFF010000010">
    <property type="protein sequence ID" value="KAK8880481.1"/>
    <property type="molecule type" value="Genomic_DNA"/>
</dbReference>
<sequence length="283" mass="32247">MPFLVYALNISSFHQTLTIEEITVPSYIKRIGSYAFCGCKHLKTVNFLDDSELESFGEFAFIDSAIEIFIVPSHVKEICNNAFCSCQNIQSIIFKENSELHTIGSEVLYNSTIKYIEIPSSVREFKDDWCLETSYLDELKVIKNGEENIKIINNLLVGKSDLKSDIFDIVLFAPRNIKEATIPSNIKQIGSSAFSKCEELTSINFDSYSMLQKICRNAFYHSSIQIIHVPSSVNEIGPYSLSSYNLCFINFGENSKLKILGQASFFLSTFEEICIHRNTRKFY</sequence>
<dbReference type="Proteomes" id="UP001470230">
    <property type="component" value="Unassembled WGS sequence"/>
</dbReference>
<dbReference type="InterPro" id="IPR032675">
    <property type="entry name" value="LRR_dom_sf"/>
</dbReference>
<dbReference type="PANTHER" id="PTHR45661:SF3">
    <property type="entry name" value="IG-LIKE DOMAIN-CONTAINING PROTEIN"/>
    <property type="match status" value="1"/>
</dbReference>
<dbReference type="InterPro" id="IPR053139">
    <property type="entry name" value="Surface_bspA-like"/>
</dbReference>